<evidence type="ECO:0000313" key="7">
    <source>
        <dbReference type="RefSeq" id="XP_022156308.1"/>
    </source>
</evidence>
<dbReference type="AlphaFoldDB" id="A0A6J1DQ99"/>
<dbReference type="RefSeq" id="XP_022156308.1">
    <property type="nucleotide sequence ID" value="XM_022300616.1"/>
</dbReference>
<organism evidence="6 7">
    <name type="scientific">Momordica charantia</name>
    <name type="common">Bitter gourd</name>
    <name type="synonym">Balsam pear</name>
    <dbReference type="NCBI Taxonomy" id="3673"/>
    <lineage>
        <taxon>Eukaryota</taxon>
        <taxon>Viridiplantae</taxon>
        <taxon>Streptophyta</taxon>
        <taxon>Embryophyta</taxon>
        <taxon>Tracheophyta</taxon>
        <taxon>Spermatophyta</taxon>
        <taxon>Magnoliopsida</taxon>
        <taxon>eudicotyledons</taxon>
        <taxon>Gunneridae</taxon>
        <taxon>Pentapetalae</taxon>
        <taxon>rosids</taxon>
        <taxon>fabids</taxon>
        <taxon>Cucurbitales</taxon>
        <taxon>Cucurbitaceae</taxon>
        <taxon>Momordiceae</taxon>
        <taxon>Momordica</taxon>
    </lineage>
</organism>
<dbReference type="Proteomes" id="UP000504603">
    <property type="component" value="Unplaced"/>
</dbReference>
<keyword evidence="2 4" id="KW-0863">Zinc-finger</keyword>
<dbReference type="PANTHER" id="PTHR31973">
    <property type="entry name" value="POLYPROTEIN, PUTATIVE-RELATED"/>
    <property type="match status" value="1"/>
</dbReference>
<dbReference type="GO" id="GO:0008270">
    <property type="term" value="F:zinc ion binding"/>
    <property type="evidence" value="ECO:0007669"/>
    <property type="project" value="UniProtKB-KW"/>
</dbReference>
<dbReference type="PANTHER" id="PTHR31973:SF195">
    <property type="entry name" value="MUDR FAMILY TRANSPOSASE"/>
    <property type="match status" value="1"/>
</dbReference>
<gene>
    <name evidence="7" type="primary">LOC111023235</name>
</gene>
<dbReference type="InterPro" id="IPR007527">
    <property type="entry name" value="Znf_SWIM"/>
</dbReference>
<dbReference type="InterPro" id="IPR006564">
    <property type="entry name" value="Znf_PMZ"/>
</dbReference>
<evidence type="ECO:0000256" key="3">
    <source>
        <dbReference type="ARBA" id="ARBA00022833"/>
    </source>
</evidence>
<evidence type="ECO:0000259" key="5">
    <source>
        <dbReference type="PROSITE" id="PS50966"/>
    </source>
</evidence>
<feature type="domain" description="SWIM-type" evidence="5">
    <location>
        <begin position="245"/>
        <end position="277"/>
    </location>
</feature>
<dbReference type="Pfam" id="PF10551">
    <property type="entry name" value="MULE"/>
    <property type="match status" value="1"/>
</dbReference>
<evidence type="ECO:0000256" key="2">
    <source>
        <dbReference type="ARBA" id="ARBA00022771"/>
    </source>
</evidence>
<proteinExistence type="predicted"/>
<dbReference type="SMART" id="SM00575">
    <property type="entry name" value="ZnF_PMZ"/>
    <property type="match status" value="1"/>
</dbReference>
<keyword evidence="6" id="KW-1185">Reference proteome</keyword>
<accession>A0A6J1DQ99</accession>
<sequence>MVGGTHLKGKFRGVLLIGVAMDGNNQIYPLAFAIVDNESNASWKWFMKNLNDMIRDPPELVFISDRHVSITNTTSEIFPDAFHAICTYHLGNNIKTRFKNAAFYKLYQDAAYAYRKSQFTYYWNQILSVGSGSLAKYLQEIGIERWARCYQVGRRYENMTTNSAESVNALLREARELPITKIVEFIHDLLQRWFHERRTHWSTQNTSHSDYAEERLALQFEKSRRYTVKPVDWCMFHVEDDGLDRTVDLNARTCTCMEFQYMGIPCSHAIAAARHKNINCHTLIDPCYNVDSLIGAYAEPILPVGHMSEWKRPADYQPIPVQPPGLVKRAGRCRTQRIASTGERRVVNKCSRCGTSGHNRQTCTNPITMARTSACIYVGDSVSQSDRAVPL</sequence>
<dbReference type="PROSITE" id="PS50966">
    <property type="entry name" value="ZF_SWIM"/>
    <property type="match status" value="1"/>
</dbReference>
<name>A0A6J1DQ99_MOMCH</name>
<evidence type="ECO:0000256" key="4">
    <source>
        <dbReference type="PROSITE-ProRule" id="PRU00325"/>
    </source>
</evidence>
<evidence type="ECO:0000256" key="1">
    <source>
        <dbReference type="ARBA" id="ARBA00022723"/>
    </source>
</evidence>
<dbReference type="InterPro" id="IPR018289">
    <property type="entry name" value="MULE_transposase_dom"/>
</dbReference>
<dbReference type="Pfam" id="PF04434">
    <property type="entry name" value="SWIM"/>
    <property type="match status" value="1"/>
</dbReference>
<dbReference type="KEGG" id="mcha:111023235"/>
<evidence type="ECO:0000313" key="6">
    <source>
        <dbReference type="Proteomes" id="UP000504603"/>
    </source>
</evidence>
<protein>
    <submittedName>
        <fullName evidence="7">Uncharacterized protein LOC111023235</fullName>
    </submittedName>
</protein>
<keyword evidence="1" id="KW-0479">Metal-binding</keyword>
<dbReference type="GeneID" id="111023235"/>
<keyword evidence="3" id="KW-0862">Zinc</keyword>
<reference evidence="7" key="1">
    <citation type="submission" date="2025-08" db="UniProtKB">
        <authorList>
            <consortium name="RefSeq"/>
        </authorList>
    </citation>
    <scope>IDENTIFICATION</scope>
    <source>
        <strain evidence="7">OHB3-1</strain>
    </source>
</reference>
<dbReference type="OrthoDB" id="1727094at2759"/>